<comment type="similarity">
    <text evidence="3">Belongs to the terpene synthase family.</text>
</comment>
<evidence type="ECO:0000256" key="6">
    <source>
        <dbReference type="ARBA" id="ARBA00022842"/>
    </source>
</evidence>
<dbReference type="GO" id="GO:0000287">
    <property type="term" value="F:magnesium ion binding"/>
    <property type="evidence" value="ECO:0007669"/>
    <property type="project" value="InterPro"/>
</dbReference>
<keyword evidence="8" id="KW-0812">Transmembrane</keyword>
<keyword evidence="8" id="KW-0472">Membrane</keyword>
<evidence type="ECO:0008006" key="12">
    <source>
        <dbReference type="Google" id="ProtNLM"/>
    </source>
</evidence>
<protein>
    <recommendedName>
        <fullName evidence="12">Ent-kaurene synthase</fullName>
    </recommendedName>
</protein>
<dbReference type="Gene3D" id="1.10.600.10">
    <property type="entry name" value="Farnesyl Diphosphate Synthase"/>
    <property type="match status" value="1"/>
</dbReference>
<keyword evidence="4" id="KW-0150">Chloroplast</keyword>
<dbReference type="Gene3D" id="1.50.10.130">
    <property type="entry name" value="Terpene synthase, N-terminal domain"/>
    <property type="match status" value="1"/>
</dbReference>
<dbReference type="PANTHER" id="PTHR31739">
    <property type="entry name" value="ENT-COPALYL DIPHOSPHATE SYNTHASE, CHLOROPLASTIC"/>
    <property type="match status" value="1"/>
</dbReference>
<dbReference type="Pfam" id="PF01397">
    <property type="entry name" value="Terpene_synth"/>
    <property type="match status" value="1"/>
</dbReference>
<comment type="subcellular location">
    <subcellularLocation>
        <location evidence="2">Plastid</location>
        <location evidence="2">Chloroplast</location>
    </subcellularLocation>
</comment>
<evidence type="ECO:0000256" key="5">
    <source>
        <dbReference type="ARBA" id="ARBA00022723"/>
    </source>
</evidence>
<dbReference type="InterPro" id="IPR008949">
    <property type="entry name" value="Isoprenoid_synthase_dom_sf"/>
</dbReference>
<evidence type="ECO:0000256" key="7">
    <source>
        <dbReference type="ARBA" id="ARBA00023239"/>
    </source>
</evidence>
<dbReference type="InterPro" id="IPR008930">
    <property type="entry name" value="Terpenoid_cyclase/PrenylTrfase"/>
</dbReference>
<dbReference type="Gene3D" id="1.50.10.160">
    <property type="match status" value="1"/>
</dbReference>
<dbReference type="UniPathway" id="UPA00213"/>
<evidence type="ECO:0000256" key="8">
    <source>
        <dbReference type="SAM" id="Phobius"/>
    </source>
</evidence>
<evidence type="ECO:0000313" key="11">
    <source>
        <dbReference type="EMBL" id="TMX05853.1"/>
    </source>
</evidence>
<keyword evidence="7" id="KW-0456">Lyase</keyword>
<dbReference type="GO" id="GO:0009686">
    <property type="term" value="P:gibberellin biosynthetic process"/>
    <property type="evidence" value="ECO:0007669"/>
    <property type="project" value="TreeGrafter"/>
</dbReference>
<dbReference type="FunFam" id="1.50.10.160:FF:000002">
    <property type="entry name" value="cis-abienol synthase, chloroplastic"/>
    <property type="match status" value="1"/>
</dbReference>
<organism evidence="11">
    <name type="scientific">Solanum chilense</name>
    <name type="common">Tomato</name>
    <name type="synonym">Lycopersicon chilense</name>
    <dbReference type="NCBI Taxonomy" id="4083"/>
    <lineage>
        <taxon>Eukaryota</taxon>
        <taxon>Viridiplantae</taxon>
        <taxon>Streptophyta</taxon>
        <taxon>Embryophyta</taxon>
        <taxon>Tracheophyta</taxon>
        <taxon>Spermatophyta</taxon>
        <taxon>Magnoliopsida</taxon>
        <taxon>eudicotyledons</taxon>
        <taxon>Gunneridae</taxon>
        <taxon>Pentapetalae</taxon>
        <taxon>asterids</taxon>
        <taxon>lamiids</taxon>
        <taxon>Solanales</taxon>
        <taxon>Solanaceae</taxon>
        <taxon>Solanoideae</taxon>
        <taxon>Solaneae</taxon>
        <taxon>Solanum</taxon>
        <taxon>Solanum subgen. Lycopersicon</taxon>
    </lineage>
</organism>
<keyword evidence="4" id="KW-0934">Plastid</keyword>
<feature type="domain" description="Terpene synthase N-terminal" evidence="9">
    <location>
        <begin position="244"/>
        <end position="421"/>
    </location>
</feature>
<evidence type="ECO:0000256" key="1">
    <source>
        <dbReference type="ARBA" id="ARBA00001946"/>
    </source>
</evidence>
<evidence type="ECO:0000256" key="3">
    <source>
        <dbReference type="ARBA" id="ARBA00006333"/>
    </source>
</evidence>
<evidence type="ECO:0000259" key="9">
    <source>
        <dbReference type="Pfam" id="PF01397"/>
    </source>
</evidence>
<dbReference type="InterPro" id="IPR036965">
    <property type="entry name" value="Terpene_synth_N_sf"/>
</dbReference>
<feature type="transmembrane region" description="Helical" evidence="8">
    <location>
        <begin position="683"/>
        <end position="704"/>
    </location>
</feature>
<dbReference type="SFLD" id="SFLDG01014">
    <property type="entry name" value="Terpene_Cyclase_Like_1_N-term"/>
    <property type="match status" value="1"/>
</dbReference>
<dbReference type="PANTHER" id="PTHR31739:SF3">
    <property type="entry name" value="ENT-KAUR-16-ENE SYNTHASE, CHLOROPLASTIC"/>
    <property type="match status" value="1"/>
</dbReference>
<feature type="transmembrane region" description="Helical" evidence="8">
    <location>
        <begin position="580"/>
        <end position="602"/>
    </location>
</feature>
<dbReference type="InterPro" id="IPR044814">
    <property type="entry name" value="Terpene_cyclase_plant_C1"/>
</dbReference>
<name>A0A6N2CDV9_SOLCI</name>
<comment type="caution">
    <text evidence="11">The sequence shown here is derived from an EMBL/GenBank/DDBJ whole genome shotgun (WGS) entry which is preliminary data.</text>
</comment>
<dbReference type="FunFam" id="1.50.10.130:FF:000002">
    <property type="entry name" value="Ent-copalyl diphosphate synthase, chloroplastic"/>
    <property type="match status" value="1"/>
</dbReference>
<proteinExistence type="inferred from homology"/>
<reference evidence="11" key="1">
    <citation type="submission" date="2019-05" db="EMBL/GenBank/DDBJ databases">
        <title>The de novo reference genome and transcriptome assemblies of the wild tomato species Solanum chilense.</title>
        <authorList>
            <person name="Stam R."/>
            <person name="Nosenko T."/>
            <person name="Hoerger A.C."/>
            <person name="Stephan W."/>
            <person name="Seidel M.A."/>
            <person name="Kuhn J.M.M."/>
            <person name="Haberer G."/>
            <person name="Tellier A."/>
        </authorList>
    </citation>
    <scope>NUCLEOTIDE SEQUENCE</scope>
    <source>
        <tissue evidence="11">Mature leaves</tissue>
    </source>
</reference>
<dbReference type="Pfam" id="PF03936">
    <property type="entry name" value="Terpene_synth_C"/>
    <property type="match status" value="1"/>
</dbReference>
<dbReference type="InterPro" id="IPR005630">
    <property type="entry name" value="Terpene_synthase_metal-bd"/>
</dbReference>
<keyword evidence="8" id="KW-1133">Transmembrane helix</keyword>
<accession>A0A6N2CDV9</accession>
<evidence type="ECO:0000256" key="4">
    <source>
        <dbReference type="ARBA" id="ARBA00022528"/>
    </source>
</evidence>
<keyword evidence="6" id="KW-0460">Magnesium</keyword>
<evidence type="ECO:0000259" key="10">
    <source>
        <dbReference type="Pfam" id="PF03936"/>
    </source>
</evidence>
<dbReference type="AlphaFoldDB" id="A0A6N2CDV9"/>
<dbReference type="EMBL" id="RXGB01000004">
    <property type="protein sequence ID" value="TMX05853.1"/>
    <property type="molecule type" value="Genomic_DNA"/>
</dbReference>
<dbReference type="InterPro" id="IPR001906">
    <property type="entry name" value="Terpene_synth_N"/>
</dbReference>
<dbReference type="GO" id="GO:0009395">
    <property type="term" value="P:phospholipid catabolic process"/>
    <property type="evidence" value="ECO:0007669"/>
    <property type="project" value="UniProtKB-ARBA"/>
</dbReference>
<sequence length="850" mass="95956">MSATIIFPAASSSSSYLSVVKHQMIRDITIPSRRLGGGLSFTQHSSSTACVVDATRGPDFALQCNEATKERIRKLFHKVEFSVSSYDTAWVAMVPSPHSAKVPCFPECLQWVLHNQLEDGSWGLPHHQPLLLKDVLSSTLACVLALKRWGIGEQLISNGLRFIELNFASATDKDQYSPIGFDVIFPGMLEYAQHLSLKLHLESGVFNELLHKRAIQLTRPYDSSSLELNAYLAYVSEGIGELQDWKMVMKYQRKNGSLFNSPSTTAASLIHLHDSGCLDYLRGALKKFGNAVPTIYPINIHARLCMVDDLKKLGICRHFSEEIQNVLDETYRCWLQGEDEIFTSAGTCSMAFRILRGYGYNVSSDPVAQFLEQEQCSGHLNDIHTMLDLYQALEMIIATDQPVSMKLNSSSLQSLIQRLSGEFYPPNGLTKQIHEQVDDVLKFPSHANLKRVANRRNIKHYDVDNSRVLKTSYSSSNFGNKDFLTLAVEDFNLCQSIHRNELKQLERWLTQNRLDKLKFARERSAYCYFSAAATIFQPELSDARMSWAKNGVLTTVIDDFFDVGGSMEELNNLILLFKKYMFSFIFPLFLILLGDFICVFLFKCLGLFGRWDVDVSTDCCSERVGIIFSALHSTISEIGDKASKWQARSVTRHITDIWLNLLNAMLREAEWARDMSVPSLDKYMANGYVSFALGPIVLPALYFVGPKLPDDVVQHPEYHSLFVLVSTCGRLLNDIRSFERESKDGKLNAVTLSVTHGNGRISEEAAIEGLSHRVEMQRKELLKLVLQREGSVVPNACKDLFWEMSKVLHQFYIKDDGFSSMGMADAVNAIIHEPITLNYLGDSKLITDYN</sequence>
<dbReference type="SUPFAM" id="SSF48239">
    <property type="entry name" value="Terpenoid cyclases/Protein prenyltransferases"/>
    <property type="match status" value="2"/>
</dbReference>
<dbReference type="GO" id="GO:0010333">
    <property type="term" value="F:terpene synthase activity"/>
    <property type="evidence" value="ECO:0007669"/>
    <property type="project" value="InterPro"/>
</dbReference>
<keyword evidence="5" id="KW-0479">Metal-binding</keyword>
<dbReference type="GO" id="GO:0009507">
    <property type="term" value="C:chloroplast"/>
    <property type="evidence" value="ECO:0007669"/>
    <property type="project" value="UniProtKB-SubCell"/>
</dbReference>
<evidence type="ECO:0000256" key="2">
    <source>
        <dbReference type="ARBA" id="ARBA00004229"/>
    </source>
</evidence>
<dbReference type="CDD" id="cd00684">
    <property type="entry name" value="Terpene_cyclase_plant_C1"/>
    <property type="match status" value="1"/>
</dbReference>
<feature type="domain" description="Terpene synthase metal-binding" evidence="10">
    <location>
        <begin position="514"/>
        <end position="780"/>
    </location>
</feature>
<dbReference type="GO" id="GO:0016115">
    <property type="term" value="P:terpenoid catabolic process"/>
    <property type="evidence" value="ECO:0007669"/>
    <property type="project" value="UniProtKB-ARBA"/>
</dbReference>
<gene>
    <name evidence="11" type="ORF">EJD97_015265</name>
</gene>
<comment type="cofactor">
    <cofactor evidence="1">
        <name>Mg(2+)</name>
        <dbReference type="ChEBI" id="CHEBI:18420"/>
    </cofactor>
</comment>
<dbReference type="SUPFAM" id="SSF48576">
    <property type="entry name" value="Terpenoid synthases"/>
    <property type="match status" value="1"/>
</dbReference>
<dbReference type="InterPro" id="IPR050148">
    <property type="entry name" value="Terpene_synthase-like"/>
</dbReference>